<name>A0A1I7XRQ8_HETBA</name>
<dbReference type="PANTHER" id="PTHR46068:SF1">
    <property type="entry name" value="TRANSPOSASE IS30-LIKE HTH DOMAIN-CONTAINING PROTEIN"/>
    <property type="match status" value="1"/>
</dbReference>
<keyword evidence="2" id="KW-1185">Reference proteome</keyword>
<dbReference type="InterPro" id="IPR009057">
    <property type="entry name" value="Homeodomain-like_sf"/>
</dbReference>
<reference evidence="3" key="1">
    <citation type="submission" date="2016-11" db="UniProtKB">
        <authorList>
            <consortium name="WormBaseParasite"/>
        </authorList>
    </citation>
    <scope>IDENTIFICATION</scope>
</reference>
<accession>A0A1I7XRQ8</accession>
<dbReference type="Pfam" id="PF13551">
    <property type="entry name" value="HTH_29"/>
    <property type="match status" value="1"/>
</dbReference>
<evidence type="ECO:0000256" key="1">
    <source>
        <dbReference type="ARBA" id="ARBA00004123"/>
    </source>
</evidence>
<proteinExistence type="predicted"/>
<dbReference type="AlphaFoldDB" id="A0A1I7XRQ8"/>
<protein>
    <submittedName>
        <fullName evidence="3">Helix-turn-helix domain-containing protein</fullName>
    </submittedName>
</protein>
<organism evidence="2 3">
    <name type="scientific">Heterorhabditis bacteriophora</name>
    <name type="common">Entomopathogenic nematode worm</name>
    <dbReference type="NCBI Taxonomy" id="37862"/>
    <lineage>
        <taxon>Eukaryota</taxon>
        <taxon>Metazoa</taxon>
        <taxon>Ecdysozoa</taxon>
        <taxon>Nematoda</taxon>
        <taxon>Chromadorea</taxon>
        <taxon>Rhabditida</taxon>
        <taxon>Rhabditina</taxon>
        <taxon>Rhabditomorpha</taxon>
        <taxon>Strongyloidea</taxon>
        <taxon>Heterorhabditidae</taxon>
        <taxon>Heterorhabditis</taxon>
    </lineage>
</organism>
<dbReference type="PANTHER" id="PTHR46068">
    <property type="entry name" value="PROTEIN CBG27172"/>
    <property type="match status" value="1"/>
</dbReference>
<dbReference type="GO" id="GO:0005634">
    <property type="term" value="C:nucleus"/>
    <property type="evidence" value="ECO:0007669"/>
    <property type="project" value="UniProtKB-SubCell"/>
</dbReference>
<sequence>MLMEQREKNVAIAKKLCVTRMAVHRIVKRYEELDIAKDRSRSGRPRSVNTPHVRKNVKRILRNNNGSMMKMASNLNISLISMKKIVKN</sequence>
<dbReference type="WBParaSite" id="Hba_20168">
    <property type="protein sequence ID" value="Hba_20168"/>
    <property type="gene ID" value="Hba_20168"/>
</dbReference>
<dbReference type="SUPFAM" id="SSF46689">
    <property type="entry name" value="Homeodomain-like"/>
    <property type="match status" value="1"/>
</dbReference>
<evidence type="ECO:0000313" key="3">
    <source>
        <dbReference type="WBParaSite" id="Hba_20168"/>
    </source>
</evidence>
<evidence type="ECO:0000313" key="2">
    <source>
        <dbReference type="Proteomes" id="UP000095283"/>
    </source>
</evidence>
<comment type="subcellular location">
    <subcellularLocation>
        <location evidence="1">Nucleus</location>
    </subcellularLocation>
</comment>
<dbReference type="Proteomes" id="UP000095283">
    <property type="component" value="Unplaced"/>
</dbReference>